<keyword evidence="2" id="KW-0479">Metal-binding</keyword>
<feature type="region of interest" description="Disordered" evidence="4">
    <location>
        <begin position="555"/>
        <end position="579"/>
    </location>
</feature>
<evidence type="ECO:0000256" key="4">
    <source>
        <dbReference type="SAM" id="MobiDB-lite"/>
    </source>
</evidence>
<feature type="region of interest" description="Disordered" evidence="4">
    <location>
        <begin position="1"/>
        <end position="26"/>
    </location>
</feature>
<dbReference type="PANTHER" id="PTHR31001">
    <property type="entry name" value="UNCHARACTERIZED TRANSCRIPTIONAL REGULATORY PROTEIN"/>
    <property type="match status" value="1"/>
</dbReference>
<evidence type="ECO:0000313" key="6">
    <source>
        <dbReference type="EMBL" id="CBX92036.1"/>
    </source>
</evidence>
<accession>E5R566</accession>
<dbReference type="HOGENOM" id="CLU_012800_3_1_1"/>
<keyword evidence="3" id="KW-0539">Nucleus</keyword>
<comment type="subcellular location">
    <subcellularLocation>
        <location evidence="1">Nucleus</location>
    </subcellularLocation>
</comment>
<dbReference type="VEuPathDB" id="FungiDB:LEMA_P047420.1"/>
<dbReference type="OrthoDB" id="5344325at2759"/>
<dbReference type="GeneID" id="13284563"/>
<proteinExistence type="predicted"/>
<evidence type="ECO:0000256" key="2">
    <source>
        <dbReference type="ARBA" id="ARBA00022723"/>
    </source>
</evidence>
<dbReference type="GO" id="GO:0006351">
    <property type="term" value="P:DNA-templated transcription"/>
    <property type="evidence" value="ECO:0007669"/>
    <property type="project" value="InterPro"/>
</dbReference>
<reference evidence="7" key="1">
    <citation type="journal article" date="2011" name="Nat. Commun.">
        <title>Effector diversification within compartments of the Leptosphaeria maculans genome affected by Repeat-Induced Point mutations.</title>
        <authorList>
            <person name="Rouxel T."/>
            <person name="Grandaubert J."/>
            <person name="Hane J.K."/>
            <person name="Hoede C."/>
            <person name="van de Wouw A.P."/>
            <person name="Couloux A."/>
            <person name="Dominguez V."/>
            <person name="Anthouard V."/>
            <person name="Bally P."/>
            <person name="Bourras S."/>
            <person name="Cozijnsen A.J."/>
            <person name="Ciuffetti L.M."/>
            <person name="Degrave A."/>
            <person name="Dilmaghani A."/>
            <person name="Duret L."/>
            <person name="Fudal I."/>
            <person name="Goodwin S.B."/>
            <person name="Gout L."/>
            <person name="Glaser N."/>
            <person name="Linglin J."/>
            <person name="Kema G.H.J."/>
            <person name="Lapalu N."/>
            <person name="Lawrence C.B."/>
            <person name="May K."/>
            <person name="Meyer M."/>
            <person name="Ollivier B."/>
            <person name="Poulain J."/>
            <person name="Schoch C.L."/>
            <person name="Simon A."/>
            <person name="Spatafora J.W."/>
            <person name="Stachowiak A."/>
            <person name="Turgeon B.G."/>
            <person name="Tyler B.M."/>
            <person name="Vincent D."/>
            <person name="Weissenbach J."/>
            <person name="Amselem J."/>
            <person name="Quesneville H."/>
            <person name="Oliver R.P."/>
            <person name="Wincker P."/>
            <person name="Balesdent M.-H."/>
            <person name="Howlett B.J."/>
        </authorList>
    </citation>
    <scope>NUCLEOTIDE SEQUENCE [LARGE SCALE GENOMIC DNA]</scope>
    <source>
        <strain evidence="7">JN3 / isolate v23.1.3 / race Av1-4-5-6-7-8</strain>
    </source>
</reference>
<dbReference type="Proteomes" id="UP000002668">
    <property type="component" value="Genome"/>
</dbReference>
<dbReference type="CDD" id="cd00067">
    <property type="entry name" value="GAL4"/>
    <property type="match status" value="1"/>
</dbReference>
<dbReference type="GO" id="GO:0003677">
    <property type="term" value="F:DNA binding"/>
    <property type="evidence" value="ECO:0007669"/>
    <property type="project" value="InterPro"/>
</dbReference>
<feature type="domain" description="Zn(2)-C6 fungal-type" evidence="5">
    <location>
        <begin position="12"/>
        <end position="43"/>
    </location>
</feature>
<dbReference type="OMA" id="IVESWHT"/>
<dbReference type="PANTHER" id="PTHR31001:SF84">
    <property type="entry name" value="FUNGAL SPECIFIC TRANSCRIPTION FACTOR"/>
    <property type="match status" value="1"/>
</dbReference>
<name>E5R566_LEPMJ</name>
<evidence type="ECO:0000259" key="5">
    <source>
        <dbReference type="PROSITE" id="PS50048"/>
    </source>
</evidence>
<dbReference type="SMART" id="SM00066">
    <property type="entry name" value="GAL4"/>
    <property type="match status" value="1"/>
</dbReference>
<dbReference type="STRING" id="985895.E5R566"/>
<protein>
    <recommendedName>
        <fullName evidence="5">Zn(2)-C6 fungal-type domain-containing protein</fullName>
    </recommendedName>
</protein>
<evidence type="ECO:0000313" key="7">
    <source>
        <dbReference type="Proteomes" id="UP000002668"/>
    </source>
</evidence>
<dbReference type="Gene3D" id="4.10.240.10">
    <property type="entry name" value="Zn(2)-C6 fungal-type DNA-binding domain"/>
    <property type="match status" value="1"/>
</dbReference>
<dbReference type="PROSITE" id="PS50048">
    <property type="entry name" value="ZN2_CY6_FUNGAL_2"/>
    <property type="match status" value="1"/>
</dbReference>
<evidence type="ECO:0000256" key="1">
    <source>
        <dbReference type="ARBA" id="ARBA00004123"/>
    </source>
</evidence>
<dbReference type="InterPro" id="IPR036864">
    <property type="entry name" value="Zn2-C6_fun-type_DNA-bd_sf"/>
</dbReference>
<dbReference type="EMBL" id="FP929083">
    <property type="protein sequence ID" value="CBX92036.1"/>
    <property type="molecule type" value="Genomic_DNA"/>
</dbReference>
<organism evidence="7">
    <name type="scientific">Leptosphaeria maculans (strain JN3 / isolate v23.1.3 / race Av1-4-5-6-7-8)</name>
    <name type="common">Blackleg fungus</name>
    <name type="synonym">Phoma lingam</name>
    <dbReference type="NCBI Taxonomy" id="985895"/>
    <lineage>
        <taxon>Eukaryota</taxon>
        <taxon>Fungi</taxon>
        <taxon>Dikarya</taxon>
        <taxon>Ascomycota</taxon>
        <taxon>Pezizomycotina</taxon>
        <taxon>Dothideomycetes</taxon>
        <taxon>Pleosporomycetidae</taxon>
        <taxon>Pleosporales</taxon>
        <taxon>Pleosporineae</taxon>
        <taxon>Leptosphaeriaceae</taxon>
        <taxon>Plenodomus</taxon>
        <taxon>Plenodomus lingam/Leptosphaeria maculans species complex</taxon>
    </lineage>
</organism>
<keyword evidence="7" id="KW-1185">Reference proteome</keyword>
<dbReference type="InterPro" id="IPR007219">
    <property type="entry name" value="XnlR_reg_dom"/>
</dbReference>
<feature type="region of interest" description="Disordered" evidence="4">
    <location>
        <begin position="47"/>
        <end position="87"/>
    </location>
</feature>
<dbReference type="eggNOG" id="ENOG502S8A9">
    <property type="taxonomic scope" value="Eukaryota"/>
</dbReference>
<sequence length="672" mass="75714">MQSQKDSRPSTACNECQRRKQKCSREWPCNHCQARKVAHLCQFSAKKTLQESTPESGRESSSETRGRKRSAPDPSEPSSLSFPHASVPAGGQDGLKIWGYMPGHVHYKIGYLELIGQRHDSTAETSPDTVAKVVGAIPPRSITDSIVNHFLTVVNYRYPIIYGPTLTDQYVQWWSDRSTDGIISPEFTCLLLRICAYTVQYLTPSMREMIEFELACSSQALTERLANAAEQISRDFLASNTSIERIQEGFLKSAWLKAESKIVESWHTLGSTIREAQELGIDKDAGIEGLSEFDIEIRRRVWAILYIWDWQMSAWLGRPSLIDQRSLNFTLPSLRLDQSTTESEVPSPFTHMVLQAELGRRVTAAVGGASANNLFTAKQVLDVKRACENFIEELPPIFRVKDPDLSLDEQHPYFVLQRHQLHCVVFITMLHVFKPYLTRQRRDRITDQDDEFRRMGVEIAHQLFQVSRDLLDHEFSINAKFQVVVFAIFDTATLLCSAIIHDRDHVLHRREEVIELIQSSLSMLHQLSFTTKLGATSYNFLAKLVEATPALSRQSLTAKRRKHTTNSLPPPTPPVKSAPALVKSESLPTVITSLSQGSPHKVAVTAPTTVETVASPTRTTTDDLTFDIDNFLAHHPFGQVGNPPTLDMGGMEQIWEWEDLRLDGCTQQGSNS</sequence>
<feature type="compositionally biased region" description="Basic and acidic residues" evidence="4">
    <location>
        <begin position="56"/>
        <end position="65"/>
    </location>
</feature>
<dbReference type="SUPFAM" id="SSF57701">
    <property type="entry name" value="Zn2/Cys6 DNA-binding domain"/>
    <property type="match status" value="1"/>
</dbReference>
<dbReference type="InterPro" id="IPR001138">
    <property type="entry name" value="Zn2Cys6_DnaBD"/>
</dbReference>
<dbReference type="GO" id="GO:0005634">
    <property type="term" value="C:nucleus"/>
    <property type="evidence" value="ECO:0007669"/>
    <property type="project" value="UniProtKB-SubCell"/>
</dbReference>
<dbReference type="AlphaFoldDB" id="E5R566"/>
<evidence type="ECO:0000256" key="3">
    <source>
        <dbReference type="ARBA" id="ARBA00023242"/>
    </source>
</evidence>
<dbReference type="InterPro" id="IPR050613">
    <property type="entry name" value="Sec_Metabolite_Reg"/>
</dbReference>
<dbReference type="Pfam" id="PF04082">
    <property type="entry name" value="Fungal_trans"/>
    <property type="match status" value="1"/>
</dbReference>
<dbReference type="CDD" id="cd12148">
    <property type="entry name" value="fungal_TF_MHR"/>
    <property type="match status" value="1"/>
</dbReference>
<gene>
    <name evidence="6" type="ORF">LEMA_P047420.1</name>
</gene>
<dbReference type="InParanoid" id="E5R566"/>
<dbReference type="GO" id="GO:0000981">
    <property type="term" value="F:DNA-binding transcription factor activity, RNA polymerase II-specific"/>
    <property type="evidence" value="ECO:0007669"/>
    <property type="project" value="InterPro"/>
</dbReference>
<dbReference type="GO" id="GO:0008270">
    <property type="term" value="F:zinc ion binding"/>
    <property type="evidence" value="ECO:0007669"/>
    <property type="project" value="InterPro"/>
</dbReference>
<dbReference type="SMART" id="SM00906">
    <property type="entry name" value="Fungal_trans"/>
    <property type="match status" value="1"/>
</dbReference>